<dbReference type="HOGENOM" id="CLU_3110012_0_0_1"/>
<dbReference type="EnsemblPlants" id="KQL06853">
    <property type="protein sequence ID" value="KQL06853"/>
    <property type="gene ID" value="SETIT_005271mg"/>
</dbReference>
<reference evidence="1" key="2">
    <citation type="submission" date="2018-08" db="UniProtKB">
        <authorList>
            <consortium name="EnsemblPlants"/>
        </authorList>
    </citation>
    <scope>IDENTIFICATION</scope>
    <source>
        <strain evidence="1">Yugu1</strain>
    </source>
</reference>
<dbReference type="AlphaFoldDB" id="K3XTL4"/>
<protein>
    <submittedName>
        <fullName evidence="1">Uncharacterized protein</fullName>
    </submittedName>
</protein>
<name>K3XTL4_SETIT</name>
<sequence length="51" mass="5884">MFSFIHGLPTLHCKVRQGNMHDSLVNYIFCFTHHFPSPADCMMANLIILFS</sequence>
<keyword evidence="2" id="KW-1185">Reference proteome</keyword>
<reference evidence="2" key="1">
    <citation type="journal article" date="2012" name="Nat. Biotechnol.">
        <title>Reference genome sequence of the model plant Setaria.</title>
        <authorList>
            <person name="Bennetzen J.L."/>
            <person name="Schmutz J."/>
            <person name="Wang H."/>
            <person name="Percifield R."/>
            <person name="Hawkins J."/>
            <person name="Pontaroli A.C."/>
            <person name="Estep M."/>
            <person name="Feng L."/>
            <person name="Vaughn J.N."/>
            <person name="Grimwood J."/>
            <person name="Jenkins J."/>
            <person name="Barry K."/>
            <person name="Lindquist E."/>
            <person name="Hellsten U."/>
            <person name="Deshpande S."/>
            <person name="Wang X."/>
            <person name="Wu X."/>
            <person name="Mitros T."/>
            <person name="Triplett J."/>
            <person name="Yang X."/>
            <person name="Ye C.Y."/>
            <person name="Mauro-Herrera M."/>
            <person name="Wang L."/>
            <person name="Li P."/>
            <person name="Sharma M."/>
            <person name="Sharma R."/>
            <person name="Ronald P.C."/>
            <person name="Panaud O."/>
            <person name="Kellogg E.A."/>
            <person name="Brutnell T.P."/>
            <person name="Doust A.N."/>
            <person name="Tuskan G.A."/>
            <person name="Rokhsar D."/>
            <person name="Devos K.M."/>
        </authorList>
    </citation>
    <scope>NUCLEOTIDE SEQUENCE [LARGE SCALE GENOMIC DNA]</scope>
    <source>
        <strain evidence="2">cv. Yugu1</strain>
    </source>
</reference>
<dbReference type="InParanoid" id="K3XTL4"/>
<proteinExistence type="predicted"/>
<dbReference type="EMBL" id="AGNK02003292">
    <property type="status" value="NOT_ANNOTATED_CDS"/>
    <property type="molecule type" value="Genomic_DNA"/>
</dbReference>
<dbReference type="Proteomes" id="UP000004995">
    <property type="component" value="Unassembled WGS sequence"/>
</dbReference>
<organism evidence="1 2">
    <name type="scientific">Setaria italica</name>
    <name type="common">Foxtail millet</name>
    <name type="synonym">Panicum italicum</name>
    <dbReference type="NCBI Taxonomy" id="4555"/>
    <lineage>
        <taxon>Eukaryota</taxon>
        <taxon>Viridiplantae</taxon>
        <taxon>Streptophyta</taxon>
        <taxon>Embryophyta</taxon>
        <taxon>Tracheophyta</taxon>
        <taxon>Spermatophyta</taxon>
        <taxon>Magnoliopsida</taxon>
        <taxon>Liliopsida</taxon>
        <taxon>Poales</taxon>
        <taxon>Poaceae</taxon>
        <taxon>PACMAD clade</taxon>
        <taxon>Panicoideae</taxon>
        <taxon>Panicodae</taxon>
        <taxon>Paniceae</taxon>
        <taxon>Cenchrinae</taxon>
        <taxon>Setaria</taxon>
    </lineage>
</organism>
<evidence type="ECO:0000313" key="2">
    <source>
        <dbReference type="Proteomes" id="UP000004995"/>
    </source>
</evidence>
<accession>K3XTL4</accession>
<dbReference type="Gramene" id="KQL06853">
    <property type="protein sequence ID" value="KQL06853"/>
    <property type="gene ID" value="SETIT_005271mg"/>
</dbReference>
<evidence type="ECO:0000313" key="1">
    <source>
        <dbReference type="EnsemblPlants" id="KQL06853"/>
    </source>
</evidence>